<feature type="domain" description="Transcription regulator PadR N-terminal" evidence="1">
    <location>
        <begin position="14"/>
        <end position="85"/>
    </location>
</feature>
<dbReference type="OrthoDB" id="9808017at2"/>
<protein>
    <submittedName>
        <fullName evidence="2">Transcriptional regulator PadR-like family protein</fullName>
    </submittedName>
</protein>
<reference evidence="3" key="1">
    <citation type="submission" date="2016-10" db="EMBL/GenBank/DDBJ databases">
        <authorList>
            <person name="Varghese N."/>
            <person name="Submissions S."/>
        </authorList>
    </citation>
    <scope>NUCLEOTIDE SEQUENCE [LARGE SCALE GENOMIC DNA]</scope>
    <source>
        <strain evidence="3">DSM 1551</strain>
    </source>
</reference>
<sequence length="113" mass="13126">MAKANTFFNFDMLVLSILNSKDCYGYEIVKMIKEISHGALDIKEGTLYPVVHTLLKKGYISSYDIIVRKRIRVYYKLEASGKDYLISVREEFKKNIQGVFDILEYGEGERVDE</sequence>
<evidence type="ECO:0000259" key="1">
    <source>
        <dbReference type="Pfam" id="PF03551"/>
    </source>
</evidence>
<dbReference type="RefSeq" id="WP_092352918.1">
    <property type="nucleotide sequence ID" value="NZ_FOIN01000006.1"/>
</dbReference>
<accession>A0A1I0DK16</accession>
<dbReference type="EMBL" id="FOIN01000006">
    <property type="protein sequence ID" value="SET32784.1"/>
    <property type="molecule type" value="Genomic_DNA"/>
</dbReference>
<gene>
    <name evidence="2" type="ORF">SAMN04489758_10685</name>
</gene>
<dbReference type="PANTHER" id="PTHR33169:SF14">
    <property type="entry name" value="TRANSCRIPTIONAL REGULATOR RV3488"/>
    <property type="match status" value="1"/>
</dbReference>
<dbReference type="Pfam" id="PF03551">
    <property type="entry name" value="PadR"/>
    <property type="match status" value="1"/>
</dbReference>
<dbReference type="InterPro" id="IPR005149">
    <property type="entry name" value="Tscrpt_reg_PadR_N"/>
</dbReference>
<evidence type="ECO:0000313" key="2">
    <source>
        <dbReference type="EMBL" id="SET32784.1"/>
    </source>
</evidence>
<dbReference type="GeneID" id="78287921"/>
<dbReference type="PANTHER" id="PTHR33169">
    <property type="entry name" value="PADR-FAMILY TRANSCRIPTIONAL REGULATOR"/>
    <property type="match status" value="1"/>
</dbReference>
<dbReference type="InterPro" id="IPR036390">
    <property type="entry name" value="WH_DNA-bd_sf"/>
</dbReference>
<dbReference type="SUPFAM" id="SSF46785">
    <property type="entry name" value="Winged helix' DNA-binding domain"/>
    <property type="match status" value="1"/>
</dbReference>
<dbReference type="AlphaFoldDB" id="A0A1I0DK16"/>
<dbReference type="Proteomes" id="UP000198558">
    <property type="component" value="Unassembled WGS sequence"/>
</dbReference>
<name>A0A1I0DK16_9FIRM</name>
<evidence type="ECO:0000313" key="3">
    <source>
        <dbReference type="Proteomes" id="UP000198558"/>
    </source>
</evidence>
<organism evidence="2 3">
    <name type="scientific">Thomasclavelia cocleata</name>
    <dbReference type="NCBI Taxonomy" id="69824"/>
    <lineage>
        <taxon>Bacteria</taxon>
        <taxon>Bacillati</taxon>
        <taxon>Bacillota</taxon>
        <taxon>Erysipelotrichia</taxon>
        <taxon>Erysipelotrichales</taxon>
        <taxon>Coprobacillaceae</taxon>
        <taxon>Thomasclavelia</taxon>
    </lineage>
</organism>
<proteinExistence type="predicted"/>
<dbReference type="Gene3D" id="1.10.10.10">
    <property type="entry name" value="Winged helix-like DNA-binding domain superfamily/Winged helix DNA-binding domain"/>
    <property type="match status" value="1"/>
</dbReference>
<dbReference type="InterPro" id="IPR052509">
    <property type="entry name" value="Metal_resp_DNA-bind_regulator"/>
</dbReference>
<dbReference type="InterPro" id="IPR036388">
    <property type="entry name" value="WH-like_DNA-bd_sf"/>
</dbReference>
<keyword evidence="3" id="KW-1185">Reference proteome</keyword>